<evidence type="ECO:0000313" key="3">
    <source>
        <dbReference type="Proteomes" id="UP000198290"/>
    </source>
</evidence>
<dbReference type="PANTHER" id="PTHR42714:SF2">
    <property type="entry name" value="TRNA MODIFICATION GTPASE GTPBP3, MITOCHONDRIAL"/>
    <property type="match status" value="1"/>
</dbReference>
<dbReference type="GO" id="GO:0030488">
    <property type="term" value="P:tRNA methylation"/>
    <property type="evidence" value="ECO:0007669"/>
    <property type="project" value="TreeGrafter"/>
</dbReference>
<accession>A0A3G9GGV4</accession>
<protein>
    <submittedName>
        <fullName evidence="2">NgrB protein</fullName>
    </submittedName>
</protein>
<gene>
    <name evidence="2" type="ORF">DLM_3512</name>
</gene>
<reference evidence="3" key="3">
    <citation type="journal article" date="2017" name="Plant Physiol. Biochem.">
        <title>Differential oxidative and antioxidative response of duckweed Lemna minor toward plant growth promoting/inhibiting bacteria.</title>
        <authorList>
            <person name="Ishizawa H."/>
            <person name="Kuroda M."/>
            <person name="Morikawa M."/>
            <person name="Ike M."/>
        </authorList>
    </citation>
    <scope>NUCLEOTIDE SEQUENCE [LARGE SCALE GENOMIC DNA]</scope>
    <source>
        <strain evidence="3">H3</strain>
    </source>
</reference>
<feature type="domain" description="G" evidence="1">
    <location>
        <begin position="48"/>
        <end position="164"/>
    </location>
</feature>
<dbReference type="GO" id="GO:0002098">
    <property type="term" value="P:tRNA wobble uridine modification"/>
    <property type="evidence" value="ECO:0007669"/>
    <property type="project" value="TreeGrafter"/>
</dbReference>
<dbReference type="GO" id="GO:0005829">
    <property type="term" value="C:cytosol"/>
    <property type="evidence" value="ECO:0007669"/>
    <property type="project" value="TreeGrafter"/>
</dbReference>
<evidence type="ECO:0000259" key="1">
    <source>
        <dbReference type="Pfam" id="PF01926"/>
    </source>
</evidence>
<dbReference type="Pfam" id="PF01926">
    <property type="entry name" value="MMR_HSR1"/>
    <property type="match status" value="1"/>
</dbReference>
<reference evidence="3" key="1">
    <citation type="journal article" date="2017" name="Biotechnol. Biofuels">
        <title>Evaluation of environmental bacterial communities as a factor affecting the growth of duckweed Lemna minor.</title>
        <authorList>
            <person name="Ishizawa H."/>
            <person name="Kuroda M."/>
            <person name="Morikawa M."/>
            <person name="Ike M."/>
        </authorList>
    </citation>
    <scope>NUCLEOTIDE SEQUENCE [LARGE SCALE GENOMIC DNA]</scope>
    <source>
        <strain evidence="3">H3</strain>
    </source>
</reference>
<organism evidence="2 3">
    <name type="scientific">Aquitalea magnusonii</name>
    <dbReference type="NCBI Taxonomy" id="332411"/>
    <lineage>
        <taxon>Bacteria</taxon>
        <taxon>Pseudomonadati</taxon>
        <taxon>Pseudomonadota</taxon>
        <taxon>Betaproteobacteria</taxon>
        <taxon>Neisseriales</taxon>
        <taxon>Chromobacteriaceae</taxon>
        <taxon>Aquitalea</taxon>
    </lineage>
</organism>
<dbReference type="Proteomes" id="UP000198290">
    <property type="component" value="Chromosome"/>
</dbReference>
<dbReference type="AlphaFoldDB" id="A0A3G9GGV4"/>
<name>A0A3G9GGV4_9NEIS</name>
<sequence>MFLPTFHGEQMLSYLSSTLNLHGQAFTQAQREELQARIEELVNYQAVVGIMGKTGGGKSSLCNALFGQDVAEVDDITACTRYPQEYTLAYKNGKGIALIDVPGVGESIGRDQEYADLYQRLLPELDLILWVVKADDRALAIDQQVFNSVIRPYLADRDIPVLFVISQVDKVSPCWEWDHERHLPSSTQQRNLSRKQIQLSQTFDIALDHICVTSAEEGYGLTGLVEQIVTLLPNQKKWAIAREAKPEYVSGKAYQTASKGLWETIKETATSILREGWSVISSKVESWLDKLFNW</sequence>
<dbReference type="SUPFAM" id="SSF52540">
    <property type="entry name" value="P-loop containing nucleoside triphosphate hydrolases"/>
    <property type="match status" value="1"/>
</dbReference>
<dbReference type="Gene3D" id="3.40.50.300">
    <property type="entry name" value="P-loop containing nucleotide triphosphate hydrolases"/>
    <property type="match status" value="1"/>
</dbReference>
<evidence type="ECO:0000313" key="2">
    <source>
        <dbReference type="EMBL" id="BBF87098.1"/>
    </source>
</evidence>
<dbReference type="InterPro" id="IPR027417">
    <property type="entry name" value="P-loop_NTPase"/>
</dbReference>
<keyword evidence="3" id="KW-1185">Reference proteome</keyword>
<dbReference type="InterPro" id="IPR006073">
    <property type="entry name" value="GTP-bd"/>
</dbReference>
<dbReference type="EMBL" id="AP018823">
    <property type="protein sequence ID" value="BBF87098.1"/>
    <property type="molecule type" value="Genomic_DNA"/>
</dbReference>
<dbReference type="PANTHER" id="PTHR42714">
    <property type="entry name" value="TRNA MODIFICATION GTPASE GTPBP3"/>
    <property type="match status" value="1"/>
</dbReference>
<reference evidence="2 3" key="2">
    <citation type="journal article" date="2017" name="Genome Announc.">
        <title>Draft genome sequence of Aquitalea magnusonii strain H3, a plant growth-promoting bacterium of duckweed Lemna minor.</title>
        <authorList>
            <person name="Ishizawa H."/>
            <person name="Kuroda M."/>
            <person name="Ike M."/>
        </authorList>
    </citation>
    <scope>NUCLEOTIDE SEQUENCE [LARGE SCALE GENOMIC DNA]</scope>
    <source>
        <strain evidence="2 3">H3</strain>
    </source>
</reference>
<dbReference type="RefSeq" id="WP_167467153.1">
    <property type="nucleotide sequence ID" value="NZ_AP018823.1"/>
</dbReference>
<dbReference type="KEGG" id="amah:DLM_3512"/>
<dbReference type="CDD" id="cd11383">
    <property type="entry name" value="YfjP"/>
    <property type="match status" value="1"/>
</dbReference>
<dbReference type="GO" id="GO:0005525">
    <property type="term" value="F:GTP binding"/>
    <property type="evidence" value="ECO:0007669"/>
    <property type="project" value="InterPro"/>
</dbReference>
<proteinExistence type="predicted"/>